<evidence type="ECO:0000313" key="2">
    <source>
        <dbReference type="EMBL" id="OAB25095.1"/>
    </source>
</evidence>
<feature type="chain" id="PRO_5007892749" description="Secreted protein" evidence="1">
    <location>
        <begin position="20"/>
        <end position="216"/>
    </location>
</feature>
<keyword evidence="3" id="KW-1185">Reference proteome</keyword>
<name>A0A167TZ16_9FLAO</name>
<evidence type="ECO:0000256" key="1">
    <source>
        <dbReference type="SAM" id="SignalP"/>
    </source>
</evidence>
<evidence type="ECO:0000313" key="3">
    <source>
        <dbReference type="Proteomes" id="UP000077164"/>
    </source>
</evidence>
<feature type="signal peptide" evidence="1">
    <location>
        <begin position="1"/>
        <end position="19"/>
    </location>
</feature>
<protein>
    <recommendedName>
        <fullName evidence="4">Secreted protein</fullName>
    </recommendedName>
</protein>
<keyword evidence="1" id="KW-0732">Signal</keyword>
<proteinExistence type="predicted"/>
<dbReference type="RefSeq" id="WP_066082931.1">
    <property type="nucleotide sequence ID" value="NZ_FRDK01000001.1"/>
</dbReference>
<dbReference type="Proteomes" id="UP000077164">
    <property type="component" value="Unassembled WGS sequence"/>
</dbReference>
<dbReference type="Gene3D" id="3.40.50.10610">
    <property type="entry name" value="ABC-type transport auxiliary lipoprotein component"/>
    <property type="match status" value="1"/>
</dbReference>
<dbReference type="AlphaFoldDB" id="A0A167TZ16"/>
<comment type="caution">
    <text evidence="2">The sequence shown here is derived from an EMBL/GenBank/DDBJ whole genome shotgun (WGS) entry which is preliminary data.</text>
</comment>
<accession>A0A167TZ16</accession>
<dbReference type="EMBL" id="LVJE01000048">
    <property type="protein sequence ID" value="OAB25095.1"/>
    <property type="molecule type" value="Genomic_DNA"/>
</dbReference>
<sequence>MKKITLLLISLLSSTFMLAQFEGSKQIFESPKLGELIADHKTVAILPFKASISYKRLPKNFDAQTNRDEEKKLGSSLQSGMYTYLLRKSDDYTVKVQDVERTNILLKQSEVYDKIDEMTPDALAKILGVDAVIKCGYAYEKTSSEGLAIAKTLLIGFGTGKVASGEMTMNVYNGVDGGLLWRFYKEMNEDVMSSANAVMERMMRKVGRNFPYEIKK</sequence>
<reference evidence="2 3" key="1">
    <citation type="submission" date="2016-03" db="EMBL/GenBank/DDBJ databases">
        <title>Draft genome sequence of Flavobacterium fryxellicola DSM 16209.</title>
        <authorList>
            <person name="Shin S.-K."/>
            <person name="Yi H."/>
        </authorList>
    </citation>
    <scope>NUCLEOTIDE SEQUENCE [LARGE SCALE GENOMIC DNA]</scope>
    <source>
        <strain evidence="2 3">DSM 16209</strain>
    </source>
</reference>
<gene>
    <name evidence="2" type="ORF">FBFR_15535</name>
</gene>
<organism evidence="2 3">
    <name type="scientific">Flavobacterium fryxellicola</name>
    <dbReference type="NCBI Taxonomy" id="249352"/>
    <lineage>
        <taxon>Bacteria</taxon>
        <taxon>Pseudomonadati</taxon>
        <taxon>Bacteroidota</taxon>
        <taxon>Flavobacteriia</taxon>
        <taxon>Flavobacteriales</taxon>
        <taxon>Flavobacteriaceae</taxon>
        <taxon>Flavobacterium</taxon>
    </lineage>
</organism>
<dbReference type="OrthoDB" id="669636at2"/>
<evidence type="ECO:0008006" key="4">
    <source>
        <dbReference type="Google" id="ProtNLM"/>
    </source>
</evidence>
<dbReference type="STRING" id="249352.SAMN05444395_10132"/>